<reference evidence="2" key="1">
    <citation type="journal article" date="2023" name="Mol. Phylogenet. Evol.">
        <title>Genome-scale phylogeny and comparative genomics of the fungal order Sordariales.</title>
        <authorList>
            <person name="Hensen N."/>
            <person name="Bonometti L."/>
            <person name="Westerberg I."/>
            <person name="Brannstrom I.O."/>
            <person name="Guillou S."/>
            <person name="Cros-Aarteil S."/>
            <person name="Calhoun S."/>
            <person name="Haridas S."/>
            <person name="Kuo A."/>
            <person name="Mondo S."/>
            <person name="Pangilinan J."/>
            <person name="Riley R."/>
            <person name="LaButti K."/>
            <person name="Andreopoulos B."/>
            <person name="Lipzen A."/>
            <person name="Chen C."/>
            <person name="Yan M."/>
            <person name="Daum C."/>
            <person name="Ng V."/>
            <person name="Clum A."/>
            <person name="Steindorff A."/>
            <person name="Ohm R.A."/>
            <person name="Martin F."/>
            <person name="Silar P."/>
            <person name="Natvig D.O."/>
            <person name="Lalanne C."/>
            <person name="Gautier V."/>
            <person name="Ament-Velasquez S.L."/>
            <person name="Kruys A."/>
            <person name="Hutchinson M.I."/>
            <person name="Powell A.J."/>
            <person name="Barry K."/>
            <person name="Miller A.N."/>
            <person name="Grigoriev I.V."/>
            <person name="Debuchy R."/>
            <person name="Gladieux P."/>
            <person name="Hiltunen Thoren M."/>
            <person name="Johannesson H."/>
        </authorList>
    </citation>
    <scope>NUCLEOTIDE SEQUENCE</scope>
    <source>
        <strain evidence="2">PSN293</strain>
    </source>
</reference>
<organism evidence="2 3">
    <name type="scientific">Rhypophila decipiens</name>
    <dbReference type="NCBI Taxonomy" id="261697"/>
    <lineage>
        <taxon>Eukaryota</taxon>
        <taxon>Fungi</taxon>
        <taxon>Dikarya</taxon>
        <taxon>Ascomycota</taxon>
        <taxon>Pezizomycotina</taxon>
        <taxon>Sordariomycetes</taxon>
        <taxon>Sordariomycetidae</taxon>
        <taxon>Sordariales</taxon>
        <taxon>Naviculisporaceae</taxon>
        <taxon>Rhypophila</taxon>
    </lineage>
</organism>
<accession>A0AAN7B2X9</accession>
<name>A0AAN7B2X9_9PEZI</name>
<comment type="caution">
    <text evidence="2">The sequence shown here is derived from an EMBL/GenBank/DDBJ whole genome shotgun (WGS) entry which is preliminary data.</text>
</comment>
<dbReference type="Proteomes" id="UP001301769">
    <property type="component" value="Unassembled WGS sequence"/>
</dbReference>
<dbReference type="InterPro" id="IPR045518">
    <property type="entry name" value="2EXR"/>
</dbReference>
<evidence type="ECO:0000259" key="1">
    <source>
        <dbReference type="Pfam" id="PF20150"/>
    </source>
</evidence>
<keyword evidence="3" id="KW-1185">Reference proteome</keyword>
<dbReference type="Pfam" id="PF20150">
    <property type="entry name" value="2EXR"/>
    <property type="match status" value="1"/>
</dbReference>
<evidence type="ECO:0000313" key="2">
    <source>
        <dbReference type="EMBL" id="KAK4207997.1"/>
    </source>
</evidence>
<dbReference type="EMBL" id="MU858263">
    <property type="protein sequence ID" value="KAK4207997.1"/>
    <property type="molecule type" value="Genomic_DNA"/>
</dbReference>
<feature type="domain" description="2EXR" evidence="1">
    <location>
        <begin position="9"/>
        <end position="131"/>
    </location>
</feature>
<protein>
    <recommendedName>
        <fullName evidence="1">2EXR domain-containing protein</fullName>
    </recommendedName>
</protein>
<dbReference type="AlphaFoldDB" id="A0AAN7B2X9"/>
<reference evidence="2" key="2">
    <citation type="submission" date="2023-05" db="EMBL/GenBank/DDBJ databases">
        <authorList>
            <consortium name="Lawrence Berkeley National Laboratory"/>
            <person name="Steindorff A."/>
            <person name="Hensen N."/>
            <person name="Bonometti L."/>
            <person name="Westerberg I."/>
            <person name="Brannstrom I.O."/>
            <person name="Guillou S."/>
            <person name="Cros-Aarteil S."/>
            <person name="Calhoun S."/>
            <person name="Haridas S."/>
            <person name="Kuo A."/>
            <person name="Mondo S."/>
            <person name="Pangilinan J."/>
            <person name="Riley R."/>
            <person name="Labutti K."/>
            <person name="Andreopoulos B."/>
            <person name="Lipzen A."/>
            <person name="Chen C."/>
            <person name="Yanf M."/>
            <person name="Daum C."/>
            <person name="Ng V."/>
            <person name="Clum A."/>
            <person name="Ohm R."/>
            <person name="Martin F."/>
            <person name="Silar P."/>
            <person name="Natvig D."/>
            <person name="Lalanne C."/>
            <person name="Gautier V."/>
            <person name="Ament-Velasquez S.L."/>
            <person name="Kruys A."/>
            <person name="Hutchinson M.I."/>
            <person name="Powell A.J."/>
            <person name="Barry K."/>
            <person name="Miller A.N."/>
            <person name="Grigoriev I.V."/>
            <person name="Debuchy R."/>
            <person name="Gladieux P."/>
            <person name="Thoren M.H."/>
            <person name="Johannesson H."/>
        </authorList>
    </citation>
    <scope>NUCLEOTIDE SEQUENCE</scope>
    <source>
        <strain evidence="2">PSN293</strain>
    </source>
</reference>
<evidence type="ECO:0000313" key="3">
    <source>
        <dbReference type="Proteomes" id="UP001301769"/>
    </source>
</evidence>
<sequence length="387" mass="43862">MSENTNLTFNLFPWLSLELQDIIWSFAASCAIQSIACTPEVCLTTPLIFHAPDGDFVPSLPFTVDTSWPQMAHACRTSRAVLIRSHFTLRHHSRAPSQLTCDSENGQLVQASKENEMLVPYRLFNPQIDTLYWGYFQNDAMATFFANDQSKTNGRRHMGTNLRCLAVDISMSRGSIEELVELLGRDAPFVTHLTLILPAGSLSSNGKISLLYPDAWRATPPTTRCRIRLITPAESRTIKLVPTQDSMLDFLHSTKEMMVRCLSRWDYITPDPPFTLTDPTEPDSERAVLNDATRRFDGLQIKVGVFEEWAVSSAGEKGWVGAKSPYRRSNRSGENHYESLRYIPIADRRGPRQYRVLEDESWNPPEETAGSRYHASYCYCCSHERPG</sequence>
<gene>
    <name evidence="2" type="ORF">QBC37DRAFT_454023</name>
</gene>
<proteinExistence type="predicted"/>